<name>A0ABN2JS12_9ACTN</name>
<gene>
    <name evidence="2" type="ORF">GCM10009710_16600</name>
</gene>
<protein>
    <submittedName>
        <fullName evidence="2">Uncharacterized protein</fullName>
    </submittedName>
</protein>
<sequence length="238" mass="26005">MRGVVVVLVVLVTCVQLFGVTFISIPPQSAPPGTRAASELVLNAYFEEEWKLFAPSPVNADRDLMIQAAWRDGDTVEVGEWVNITAVDDAVVAHSVGAPRSAYLTSRLAGGLDAVWSNVSAEVRRGVSDETTESSPLTTEDLHDLLGAEEVTGLARDLIVERDQGATTYLTDVFRSLEPDRELVAVRYGTRLSTAPTWDQRHEAEKSVGAVIDGPWRTPARDDPERRESIAGYLERNS</sequence>
<dbReference type="Proteomes" id="UP001501057">
    <property type="component" value="Unassembled WGS sequence"/>
</dbReference>
<dbReference type="InterPro" id="IPR043857">
    <property type="entry name" value="DUF5819"/>
</dbReference>
<proteinExistence type="predicted"/>
<evidence type="ECO:0000313" key="3">
    <source>
        <dbReference type="Proteomes" id="UP001501057"/>
    </source>
</evidence>
<keyword evidence="3" id="KW-1185">Reference proteome</keyword>
<dbReference type="EMBL" id="BAAAME010000004">
    <property type="protein sequence ID" value="GAA1736998.1"/>
    <property type="molecule type" value="Genomic_DNA"/>
</dbReference>
<reference evidence="2 3" key="1">
    <citation type="journal article" date="2019" name="Int. J. Syst. Evol. Microbiol.">
        <title>The Global Catalogue of Microorganisms (GCM) 10K type strain sequencing project: providing services to taxonomists for standard genome sequencing and annotation.</title>
        <authorList>
            <consortium name="The Broad Institute Genomics Platform"/>
            <consortium name="The Broad Institute Genome Sequencing Center for Infectious Disease"/>
            <person name="Wu L."/>
            <person name="Ma J."/>
        </authorList>
    </citation>
    <scope>NUCLEOTIDE SEQUENCE [LARGE SCALE GENOMIC DNA]</scope>
    <source>
        <strain evidence="2 3">JCM 13518</strain>
    </source>
</reference>
<comment type="caution">
    <text evidence="2">The sequence shown here is derived from an EMBL/GenBank/DDBJ whole genome shotgun (WGS) entry which is preliminary data.</text>
</comment>
<evidence type="ECO:0000313" key="2">
    <source>
        <dbReference type="EMBL" id="GAA1736998.1"/>
    </source>
</evidence>
<dbReference type="Pfam" id="PF19136">
    <property type="entry name" value="DUF5819"/>
    <property type="match status" value="1"/>
</dbReference>
<feature type="compositionally biased region" description="Basic and acidic residues" evidence="1">
    <location>
        <begin position="219"/>
        <end position="229"/>
    </location>
</feature>
<evidence type="ECO:0000256" key="1">
    <source>
        <dbReference type="SAM" id="MobiDB-lite"/>
    </source>
</evidence>
<accession>A0ABN2JS12</accession>
<organism evidence="2 3">
    <name type="scientific">Aeromicrobium alkaliterrae</name>
    <dbReference type="NCBI Taxonomy" id="302168"/>
    <lineage>
        <taxon>Bacteria</taxon>
        <taxon>Bacillati</taxon>
        <taxon>Actinomycetota</taxon>
        <taxon>Actinomycetes</taxon>
        <taxon>Propionibacteriales</taxon>
        <taxon>Nocardioidaceae</taxon>
        <taxon>Aeromicrobium</taxon>
    </lineage>
</organism>
<feature type="region of interest" description="Disordered" evidence="1">
    <location>
        <begin position="209"/>
        <end position="238"/>
    </location>
</feature>